<comment type="caution">
    <text evidence="14">The sequence shown here is derived from an EMBL/GenBank/DDBJ whole genome shotgun (WGS) entry which is preliminary data.</text>
</comment>
<dbReference type="GO" id="GO:0009089">
    <property type="term" value="P:lysine biosynthetic process via diaminopimelate"/>
    <property type="evidence" value="ECO:0007669"/>
    <property type="project" value="InterPro"/>
</dbReference>
<evidence type="ECO:0000256" key="10">
    <source>
        <dbReference type="ARBA" id="ARBA00049080"/>
    </source>
</evidence>
<keyword evidence="4" id="KW-0220">Diaminopimelate biosynthesis</keyword>
<reference evidence="14" key="1">
    <citation type="submission" date="2014-06" db="EMBL/GenBank/DDBJ databases">
        <title>Key roles for freshwater Actinobacteria revealed by deep metagenomic sequencing.</title>
        <authorList>
            <person name="Ghai R."/>
            <person name="Mizuno C.M."/>
            <person name="Picazo A."/>
            <person name="Camacho A."/>
            <person name="Rodriguez-Valera F."/>
        </authorList>
    </citation>
    <scope>NUCLEOTIDE SEQUENCE</scope>
</reference>
<evidence type="ECO:0000256" key="9">
    <source>
        <dbReference type="ARBA" id="ARBA00038983"/>
    </source>
</evidence>
<comment type="catalytic activity">
    <reaction evidence="10">
        <text>(S)-2,3,4,5-tetrahydrodipicolinate + NADP(+) + H2O = (2S,4S)-4-hydroxy-2,3,4,5-tetrahydrodipicolinate + NADPH + H(+)</text>
        <dbReference type="Rhea" id="RHEA:35331"/>
        <dbReference type="ChEBI" id="CHEBI:15377"/>
        <dbReference type="ChEBI" id="CHEBI:15378"/>
        <dbReference type="ChEBI" id="CHEBI:16845"/>
        <dbReference type="ChEBI" id="CHEBI:57783"/>
        <dbReference type="ChEBI" id="CHEBI:58349"/>
        <dbReference type="ChEBI" id="CHEBI:67139"/>
        <dbReference type="EC" id="1.17.1.8"/>
    </reaction>
</comment>
<evidence type="ECO:0000256" key="5">
    <source>
        <dbReference type="ARBA" id="ARBA00023002"/>
    </source>
</evidence>
<evidence type="ECO:0000256" key="4">
    <source>
        <dbReference type="ARBA" id="ARBA00022915"/>
    </source>
</evidence>
<dbReference type="PANTHER" id="PTHR20836:SF0">
    <property type="entry name" value="4-HYDROXY-TETRAHYDRODIPICOLINATE REDUCTASE 1, CHLOROPLASTIC-RELATED"/>
    <property type="match status" value="1"/>
</dbReference>
<feature type="domain" description="Dihydrodipicolinate reductase C-terminal" evidence="13">
    <location>
        <begin position="127"/>
        <end position="250"/>
    </location>
</feature>
<dbReference type="GO" id="GO:0008839">
    <property type="term" value="F:4-hydroxy-tetrahydrodipicolinate reductase"/>
    <property type="evidence" value="ECO:0007669"/>
    <property type="project" value="UniProtKB-EC"/>
</dbReference>
<comment type="pathway">
    <text evidence="8">Amino-acid biosynthesis; L-lysine biosynthesis via DAP pathway; (S)-tetrahydrodipicolinate from L-aspartate: step 4/4.</text>
</comment>
<dbReference type="InterPro" id="IPR022663">
    <property type="entry name" value="DapB_C"/>
</dbReference>
<keyword evidence="2" id="KW-0028">Amino-acid biosynthesis</keyword>
<evidence type="ECO:0000259" key="12">
    <source>
        <dbReference type="Pfam" id="PF01113"/>
    </source>
</evidence>
<evidence type="ECO:0000313" key="14">
    <source>
        <dbReference type="EMBL" id="KGA16678.1"/>
    </source>
</evidence>
<dbReference type="Gene3D" id="3.40.50.720">
    <property type="entry name" value="NAD(P)-binding Rossmann-like Domain"/>
    <property type="match status" value="1"/>
</dbReference>
<dbReference type="EC" id="1.17.1.8" evidence="9"/>
<comment type="catalytic activity">
    <reaction evidence="11">
        <text>(S)-2,3,4,5-tetrahydrodipicolinate + NAD(+) + H2O = (2S,4S)-4-hydroxy-2,3,4,5-tetrahydrodipicolinate + NADH + H(+)</text>
        <dbReference type="Rhea" id="RHEA:35323"/>
        <dbReference type="ChEBI" id="CHEBI:15377"/>
        <dbReference type="ChEBI" id="CHEBI:15378"/>
        <dbReference type="ChEBI" id="CHEBI:16845"/>
        <dbReference type="ChEBI" id="CHEBI:57540"/>
        <dbReference type="ChEBI" id="CHEBI:57945"/>
        <dbReference type="ChEBI" id="CHEBI:67139"/>
        <dbReference type="EC" id="1.17.1.8"/>
    </reaction>
</comment>
<dbReference type="SUPFAM" id="SSF51735">
    <property type="entry name" value="NAD(P)-binding Rossmann-fold domains"/>
    <property type="match status" value="1"/>
</dbReference>
<evidence type="ECO:0000256" key="7">
    <source>
        <dbReference type="ARBA" id="ARBA00023154"/>
    </source>
</evidence>
<dbReference type="AlphaFoldDB" id="A0A094SEM6"/>
<keyword evidence="7" id="KW-0457">Lysine biosynthesis</keyword>
<evidence type="ECO:0000259" key="13">
    <source>
        <dbReference type="Pfam" id="PF05173"/>
    </source>
</evidence>
<dbReference type="GO" id="GO:0005829">
    <property type="term" value="C:cytosol"/>
    <property type="evidence" value="ECO:0007669"/>
    <property type="project" value="TreeGrafter"/>
</dbReference>
<keyword evidence="5" id="KW-0560">Oxidoreductase</keyword>
<dbReference type="Pfam" id="PF05173">
    <property type="entry name" value="DapB_C"/>
    <property type="match status" value="1"/>
</dbReference>
<dbReference type="Pfam" id="PF01113">
    <property type="entry name" value="DapB_N"/>
    <property type="match status" value="1"/>
</dbReference>
<dbReference type="CDD" id="cd02274">
    <property type="entry name" value="DHDPR_N"/>
    <property type="match status" value="1"/>
</dbReference>
<gene>
    <name evidence="14" type="ORF">GM51_12075</name>
</gene>
<evidence type="ECO:0000256" key="6">
    <source>
        <dbReference type="ARBA" id="ARBA00023027"/>
    </source>
</evidence>
<evidence type="ECO:0000256" key="8">
    <source>
        <dbReference type="ARBA" id="ARBA00037922"/>
    </source>
</evidence>
<dbReference type="PIRSF" id="PIRSF000161">
    <property type="entry name" value="DHPR"/>
    <property type="match status" value="1"/>
</dbReference>
<evidence type="ECO:0000256" key="1">
    <source>
        <dbReference type="ARBA" id="ARBA00006642"/>
    </source>
</evidence>
<evidence type="ECO:0000256" key="2">
    <source>
        <dbReference type="ARBA" id="ARBA00022605"/>
    </source>
</evidence>
<comment type="similarity">
    <text evidence="1">Belongs to the DapB family.</text>
</comment>
<accession>A0A094SEM6</accession>
<evidence type="ECO:0000256" key="3">
    <source>
        <dbReference type="ARBA" id="ARBA00022857"/>
    </source>
</evidence>
<keyword evidence="3" id="KW-0521">NADP</keyword>
<dbReference type="InterPro" id="IPR023940">
    <property type="entry name" value="DHDPR_bac"/>
</dbReference>
<dbReference type="PANTHER" id="PTHR20836">
    <property type="entry name" value="DIHYDRODIPICOLINATE REDUCTASE"/>
    <property type="match status" value="1"/>
</dbReference>
<keyword evidence="6" id="KW-0520">NAD</keyword>
<feature type="domain" description="Dihydrodipicolinate reductase N-terminal" evidence="12">
    <location>
        <begin position="2"/>
        <end position="124"/>
    </location>
</feature>
<proteinExistence type="inferred from homology"/>
<evidence type="ECO:0000256" key="11">
    <source>
        <dbReference type="ARBA" id="ARBA00049396"/>
    </source>
</evidence>
<protein>
    <recommendedName>
        <fullName evidence="9">4-hydroxy-tetrahydrodipicolinate reductase</fullName>
        <ecNumber evidence="9">1.17.1.8</ecNumber>
    </recommendedName>
</protein>
<dbReference type="Gene3D" id="3.30.360.10">
    <property type="entry name" value="Dihydrodipicolinate Reductase, domain 2"/>
    <property type="match status" value="1"/>
</dbReference>
<dbReference type="EMBL" id="JNSL01000078">
    <property type="protein sequence ID" value="KGA16678.1"/>
    <property type="molecule type" value="Genomic_DNA"/>
</dbReference>
<dbReference type="SUPFAM" id="SSF55347">
    <property type="entry name" value="Glyceraldehyde-3-phosphate dehydrogenase-like, C-terminal domain"/>
    <property type="match status" value="1"/>
</dbReference>
<dbReference type="GO" id="GO:0019877">
    <property type="term" value="P:diaminopimelate biosynthetic process"/>
    <property type="evidence" value="ECO:0007669"/>
    <property type="project" value="UniProtKB-KW"/>
</dbReference>
<dbReference type="InterPro" id="IPR036291">
    <property type="entry name" value="NAD(P)-bd_dom_sf"/>
</dbReference>
<dbReference type="NCBIfam" id="TIGR00036">
    <property type="entry name" value="dapB"/>
    <property type="match status" value="1"/>
</dbReference>
<dbReference type="InterPro" id="IPR000846">
    <property type="entry name" value="DapB_N"/>
</dbReference>
<sequence>MINVCMAGATGWTGKALSFGLREDNELKLVTAVSRSNSGKDLGEVLESKSWGVPVFPDVASALENVQVLIDYTAHDAVKANILLGIERGVHGIVGTSGLTAADFADIDAAAKASGVGVVAAGNFAITAAMAQAAALLVAKYIPNWEVIDYAKAGKPDVPSGTARELAERLSAVQRPNLGYPIADIAGPKEARGADVDGTRVHSVRLPSFVVSTEVVFGMPEERMTIRFDAGSSPAPYVSGTLLAAKAVINHVGLIRGLDTLLLS</sequence>
<name>A0A094SEM6_9ZZZZ</name>
<organism evidence="14">
    <name type="scientific">freshwater metagenome</name>
    <dbReference type="NCBI Taxonomy" id="449393"/>
    <lineage>
        <taxon>unclassified sequences</taxon>
        <taxon>metagenomes</taxon>
        <taxon>ecological metagenomes</taxon>
    </lineage>
</organism>